<dbReference type="Proteomes" id="UP000807306">
    <property type="component" value="Unassembled WGS sequence"/>
</dbReference>
<dbReference type="PANTHER" id="PTHR44329">
    <property type="entry name" value="SERINE/THREONINE-PROTEIN KINASE TNNI3K-RELATED"/>
    <property type="match status" value="1"/>
</dbReference>
<dbReference type="AlphaFoldDB" id="A0A9P6EB82"/>
<dbReference type="Gene3D" id="1.10.510.10">
    <property type="entry name" value="Transferase(Phosphotransferase) domain 1"/>
    <property type="match status" value="1"/>
</dbReference>
<keyword evidence="1" id="KW-0547">Nucleotide-binding</keyword>
<dbReference type="Pfam" id="PF07714">
    <property type="entry name" value="PK_Tyr_Ser-Thr"/>
    <property type="match status" value="1"/>
</dbReference>
<accession>A0A9P6EB82</accession>
<dbReference type="InterPro" id="IPR008266">
    <property type="entry name" value="Tyr_kinase_AS"/>
</dbReference>
<proteinExistence type="predicted"/>
<protein>
    <recommendedName>
        <fullName evidence="3">Protein kinase domain-containing protein</fullName>
    </recommendedName>
</protein>
<dbReference type="SUPFAM" id="SSF48065">
    <property type="entry name" value="DBL homology domain (DH-domain)"/>
    <property type="match status" value="1"/>
</dbReference>
<dbReference type="InterPro" id="IPR011009">
    <property type="entry name" value="Kinase-like_dom_sf"/>
</dbReference>
<feature type="domain" description="Protein kinase" evidence="3">
    <location>
        <begin position="642"/>
        <end position="919"/>
    </location>
</feature>
<evidence type="ECO:0000256" key="2">
    <source>
        <dbReference type="ARBA" id="ARBA00022840"/>
    </source>
</evidence>
<dbReference type="PROSITE" id="PS50011">
    <property type="entry name" value="PROTEIN_KINASE_DOM"/>
    <property type="match status" value="1"/>
</dbReference>
<dbReference type="SUPFAM" id="SSF56112">
    <property type="entry name" value="Protein kinase-like (PK-like)"/>
    <property type="match status" value="1"/>
</dbReference>
<dbReference type="InterPro" id="IPR011993">
    <property type="entry name" value="PH-like_dom_sf"/>
</dbReference>
<dbReference type="Gene3D" id="2.30.29.30">
    <property type="entry name" value="Pleckstrin-homology domain (PH domain)/Phosphotyrosine-binding domain (PTB)"/>
    <property type="match status" value="1"/>
</dbReference>
<comment type="caution">
    <text evidence="4">The sequence shown here is derived from an EMBL/GenBank/DDBJ whole genome shotgun (WGS) entry which is preliminary data.</text>
</comment>
<reference evidence="4" key="1">
    <citation type="submission" date="2020-11" db="EMBL/GenBank/DDBJ databases">
        <authorList>
            <consortium name="DOE Joint Genome Institute"/>
            <person name="Ahrendt S."/>
            <person name="Riley R."/>
            <person name="Andreopoulos W."/>
            <person name="Labutti K."/>
            <person name="Pangilinan J."/>
            <person name="Ruiz-Duenas F.J."/>
            <person name="Barrasa J.M."/>
            <person name="Sanchez-Garcia M."/>
            <person name="Camarero S."/>
            <person name="Miyauchi S."/>
            <person name="Serrano A."/>
            <person name="Linde D."/>
            <person name="Babiker R."/>
            <person name="Drula E."/>
            <person name="Ayuso-Fernandez I."/>
            <person name="Pacheco R."/>
            <person name="Padilla G."/>
            <person name="Ferreira P."/>
            <person name="Barriuso J."/>
            <person name="Kellner H."/>
            <person name="Castanera R."/>
            <person name="Alfaro M."/>
            <person name="Ramirez L."/>
            <person name="Pisabarro A.G."/>
            <person name="Kuo A."/>
            <person name="Tritt A."/>
            <person name="Lipzen A."/>
            <person name="He G."/>
            <person name="Yan M."/>
            <person name="Ng V."/>
            <person name="Cullen D."/>
            <person name="Martin F."/>
            <person name="Rosso M.-N."/>
            <person name="Henrissat B."/>
            <person name="Hibbett D."/>
            <person name="Martinez A.T."/>
            <person name="Grigoriev I.V."/>
        </authorList>
    </citation>
    <scope>NUCLEOTIDE SEQUENCE</scope>
    <source>
        <strain evidence="4">CBS 506.95</strain>
    </source>
</reference>
<dbReference type="InterPro" id="IPR035899">
    <property type="entry name" value="DBL_dom_sf"/>
</dbReference>
<name>A0A9P6EB82_9AGAR</name>
<keyword evidence="2" id="KW-0067">ATP-binding</keyword>
<dbReference type="InterPro" id="IPR000719">
    <property type="entry name" value="Prot_kinase_dom"/>
</dbReference>
<gene>
    <name evidence="4" type="ORF">CPB83DRAFT_858745</name>
</gene>
<dbReference type="InterPro" id="IPR001245">
    <property type="entry name" value="Ser-Thr/Tyr_kinase_cat_dom"/>
</dbReference>
<dbReference type="GO" id="GO:0005524">
    <property type="term" value="F:ATP binding"/>
    <property type="evidence" value="ECO:0007669"/>
    <property type="project" value="UniProtKB-KW"/>
</dbReference>
<dbReference type="Gene3D" id="1.20.900.10">
    <property type="entry name" value="Dbl homology (DH) domain"/>
    <property type="match status" value="1"/>
</dbReference>
<dbReference type="PANTHER" id="PTHR44329:SF298">
    <property type="entry name" value="MIXED LINEAGE KINASE DOMAIN-LIKE PROTEIN"/>
    <property type="match status" value="1"/>
</dbReference>
<evidence type="ECO:0000313" key="4">
    <source>
        <dbReference type="EMBL" id="KAF9525854.1"/>
    </source>
</evidence>
<keyword evidence="5" id="KW-1185">Reference proteome</keyword>
<organism evidence="4 5">
    <name type="scientific">Crepidotus variabilis</name>
    <dbReference type="NCBI Taxonomy" id="179855"/>
    <lineage>
        <taxon>Eukaryota</taxon>
        <taxon>Fungi</taxon>
        <taxon>Dikarya</taxon>
        <taxon>Basidiomycota</taxon>
        <taxon>Agaricomycotina</taxon>
        <taxon>Agaricomycetes</taxon>
        <taxon>Agaricomycetidae</taxon>
        <taxon>Agaricales</taxon>
        <taxon>Agaricineae</taxon>
        <taxon>Crepidotaceae</taxon>
        <taxon>Crepidotus</taxon>
    </lineage>
</organism>
<dbReference type="OrthoDB" id="6718656at2759"/>
<evidence type="ECO:0000313" key="5">
    <source>
        <dbReference type="Proteomes" id="UP000807306"/>
    </source>
</evidence>
<evidence type="ECO:0000256" key="1">
    <source>
        <dbReference type="ARBA" id="ARBA00022741"/>
    </source>
</evidence>
<sequence length="943" mass="105941">MSLQFPYPPKAPTDSLRLESFKTLSRLQLIFEFQPWLQYSIEYTRRRVNSPYFQLWDCLCFGAPLNTLLELVGSPTPRQLSVTADEFDFNLSADERGRYFSSFIRRVQALENQGRLPFGEVLKVNDFMDGQSAGFSRILRTVNRILFTLDASYPGLFTVPHGSDARRFSLIQQLIETEKIHVGKLATTADFCSLLYEDPTASHVSLECFIVSCSRLVPYHDHVLRCLLESSEQACFEPWFYITAFQNQVFFTQMRISYHSLCTNYLSFHNFLSKTVLKADQLKLGWDILRNLSSILCRFSEYQRVLHSILNATAPNDQQSYDELCTMTHESSNIADALNNAGMELRTMTTHTTLSPRLKLTKQLNIIDDAGTLLLDDCLIINSSTGEYYSVFLFQTTILCCRDHRQSDNINLESTRYPIRSWEMGPALGARYPLQIVKTIPTSELRTLECIDDEYFAFSWGVNEQNSITFFPTIHPQFTQWTSALEPFVSRVVHLSSPKLQAQTAAAAGSVYSRPESFLSLQGDKFSTLRRSSIARPWSLIGRKGNRSSASSFVNVDIGDKMSILSSNMLPNLFTGNLPKSPLGRLFGRGEPAQPQSANSVLASGSGETILTESPTEETPPLSATNWVFGTSVADLTGKITKKGYFPVAHGGYSDLWHGLWKKGDGAEIEVAVKVLRATTDDRELTKKVKKLEHEVEVWKQFSHPNVLQLLGLVSDFGSYMSMVCPWLKNGSITKYLERCGDIIGVEDRLKMICEVADGLCHLHSHSVVHGDLSGANILIDDDGHARICDFGMSVLLDQPNQNTEFEDSDSQLAGSVRWADTTLFQNLEEDTMPPLTPVNDISSLGSVMFEILSGRIPYHYIRTDAQVVVQLHQGVRPRRPAISFISDSQWDLIQLCWDSTVQNRPSAAETLILAKGLLDVYTRPPTHSSPVMTIVSPVRKSA</sequence>
<dbReference type="InterPro" id="IPR051681">
    <property type="entry name" value="Ser/Thr_Kinases-Pseudokinases"/>
</dbReference>
<evidence type="ECO:0000259" key="3">
    <source>
        <dbReference type="PROSITE" id="PS50011"/>
    </source>
</evidence>
<dbReference type="GO" id="GO:0004674">
    <property type="term" value="F:protein serine/threonine kinase activity"/>
    <property type="evidence" value="ECO:0007669"/>
    <property type="project" value="TreeGrafter"/>
</dbReference>
<dbReference type="PROSITE" id="PS00109">
    <property type="entry name" value="PROTEIN_KINASE_TYR"/>
    <property type="match status" value="1"/>
</dbReference>
<dbReference type="EMBL" id="MU157878">
    <property type="protein sequence ID" value="KAF9525854.1"/>
    <property type="molecule type" value="Genomic_DNA"/>
</dbReference>